<evidence type="ECO:0000256" key="9">
    <source>
        <dbReference type="ARBA" id="ARBA00023128"/>
    </source>
</evidence>
<keyword evidence="16" id="KW-0732">Signal</keyword>
<evidence type="ECO:0000256" key="4">
    <source>
        <dbReference type="ARBA" id="ARBA00022723"/>
    </source>
</evidence>
<dbReference type="PANTHER" id="PTHR11038">
    <property type="entry name" value="MITOCHONDRIAL IMPORT INNER MEMBRANE TRANSLOCASE SUBUNIT TIM10"/>
    <property type="match status" value="1"/>
</dbReference>
<dbReference type="GO" id="GO:0005743">
    <property type="term" value="C:mitochondrial inner membrane"/>
    <property type="evidence" value="ECO:0007669"/>
    <property type="project" value="UniProtKB-SubCell"/>
</dbReference>
<evidence type="ECO:0000256" key="5">
    <source>
        <dbReference type="ARBA" id="ARBA00022792"/>
    </source>
</evidence>
<keyword evidence="12 15" id="KW-0143">Chaperone</keyword>
<evidence type="ECO:0000256" key="12">
    <source>
        <dbReference type="ARBA" id="ARBA00023186"/>
    </source>
</evidence>
<comment type="similarity">
    <text evidence="2 15">Belongs to the small Tim family.</text>
</comment>
<keyword evidence="9 15" id="KW-0496">Mitochondrion</keyword>
<evidence type="ECO:0000256" key="11">
    <source>
        <dbReference type="ARBA" id="ARBA00023157"/>
    </source>
</evidence>
<evidence type="ECO:0000256" key="15">
    <source>
        <dbReference type="RuleBase" id="RU367043"/>
    </source>
</evidence>
<reference evidence="18 19" key="1">
    <citation type="submission" date="2018-11" db="EMBL/GenBank/DDBJ databases">
        <authorList>
            <consortium name="Pathogen Informatics"/>
        </authorList>
    </citation>
    <scope>NUCLEOTIDE SEQUENCE [LARGE SCALE GENOMIC DNA]</scope>
</reference>
<feature type="signal peptide" evidence="16">
    <location>
        <begin position="1"/>
        <end position="28"/>
    </location>
</feature>
<sequence length="136" mass="15447">MFSLGGLFVLWLIDVVLIALQLLQPADGSQYIMNYYGPRVSALRFGRKMATDQQMQMVAELEMEMMSDMYRRMTTACQEKCIANTFKEGELTKGEAVCLDRCVAKYLDVHEKLGKRLTTISQSDEAALQKMSQSDQ</sequence>
<keyword evidence="11 15" id="KW-1015">Disulfide bond</keyword>
<feature type="domain" description="Tim10-like" evidence="17">
    <location>
        <begin position="55"/>
        <end position="118"/>
    </location>
</feature>
<dbReference type="GO" id="GO:0045039">
    <property type="term" value="P:protein insertion into mitochondrial inner membrane"/>
    <property type="evidence" value="ECO:0007669"/>
    <property type="project" value="UniProtKB-ARBA"/>
</dbReference>
<dbReference type="Proteomes" id="UP000270094">
    <property type="component" value="Unassembled WGS sequence"/>
</dbReference>
<organism evidence="18 19">
    <name type="scientific">Strongylus vulgaris</name>
    <name type="common">Blood worm</name>
    <dbReference type="NCBI Taxonomy" id="40348"/>
    <lineage>
        <taxon>Eukaryota</taxon>
        <taxon>Metazoa</taxon>
        <taxon>Ecdysozoa</taxon>
        <taxon>Nematoda</taxon>
        <taxon>Chromadorea</taxon>
        <taxon>Rhabditida</taxon>
        <taxon>Rhabditina</taxon>
        <taxon>Rhabditomorpha</taxon>
        <taxon>Strongyloidea</taxon>
        <taxon>Strongylidae</taxon>
        <taxon>Strongylus</taxon>
    </lineage>
</organism>
<evidence type="ECO:0000256" key="8">
    <source>
        <dbReference type="ARBA" id="ARBA00023010"/>
    </source>
</evidence>
<feature type="chain" id="PRO_5018153359" description="Mitochondrial import inner membrane translocase subunit" evidence="16">
    <location>
        <begin position="29"/>
        <end position="136"/>
    </location>
</feature>
<name>A0A3P7IEV4_STRVU</name>
<evidence type="ECO:0000313" key="18">
    <source>
        <dbReference type="EMBL" id="VDM66433.1"/>
    </source>
</evidence>
<dbReference type="InterPro" id="IPR035427">
    <property type="entry name" value="Tim10-like_dom_sf"/>
</dbReference>
<dbReference type="SUPFAM" id="SSF144122">
    <property type="entry name" value="Tim10-like"/>
    <property type="match status" value="1"/>
</dbReference>
<comment type="domain">
    <text evidence="15">The twin CX3C motif contains 4 conserved Cys residues that form 2 disulfide bonds in the mitochondrial intermembrane space.</text>
</comment>
<evidence type="ECO:0000256" key="6">
    <source>
        <dbReference type="ARBA" id="ARBA00022833"/>
    </source>
</evidence>
<dbReference type="GO" id="GO:0046872">
    <property type="term" value="F:metal ion binding"/>
    <property type="evidence" value="ECO:0007669"/>
    <property type="project" value="UniProtKB-KW"/>
</dbReference>
<dbReference type="OrthoDB" id="274922at2759"/>
<dbReference type="Pfam" id="PF02953">
    <property type="entry name" value="zf-Tim10_DDP"/>
    <property type="match status" value="1"/>
</dbReference>
<evidence type="ECO:0000259" key="17">
    <source>
        <dbReference type="Pfam" id="PF02953"/>
    </source>
</evidence>
<evidence type="ECO:0000256" key="3">
    <source>
        <dbReference type="ARBA" id="ARBA00022448"/>
    </source>
</evidence>
<keyword evidence="5 15" id="KW-0999">Mitochondrion inner membrane</keyword>
<comment type="subcellular location">
    <subcellularLocation>
        <location evidence="1 15">Mitochondrion inner membrane</location>
        <topology evidence="1 15">Peripheral membrane protein</topology>
        <orientation evidence="1 15">Intermembrane side</orientation>
    </subcellularLocation>
</comment>
<comment type="function">
    <text evidence="13">Mitochondrial intermembrane chaperone that participates in the import and insertion of multi-pass transmembrane proteins into the mitochondrial inner membrane. May also be required for the transfer of beta-barrel precursors from the TOM complex to the sorting and assembly machinery (SAM complex) of the outer membrane. Acts as a chaperone-like protein that protects the hydrophobic precursors from aggregation and guide them through the mitochondrial intermembrane space.</text>
</comment>
<evidence type="ECO:0000256" key="10">
    <source>
        <dbReference type="ARBA" id="ARBA00023136"/>
    </source>
</evidence>
<comment type="function">
    <text evidence="15">Mitochondrial intermembrane chaperone that participates in the import and insertion of some multi-pass transmembrane proteins into the mitochondrial inner membrane. Also required for the transfer of beta-barrel precursors from the TOM complex to the sorting and assembly machinery (SAM complex) of the outer membrane. Acts as a chaperone-like protein that protects the hydrophobic precursors from aggregation and guide them through the mitochondrial intermembrane space.</text>
</comment>
<comment type="subunit">
    <text evidence="14">Heterohexamer; composed of 3 copies of tim-9/tin-9.1 and 3 copies of tim-10/tin-10, named soluble 70 kDa complex. The complex associates with the tim-22 component of the TIM22 complex. Interacts with multi-pass transmembrane proteins in transit.</text>
</comment>
<dbReference type="Gene3D" id="1.10.287.810">
    <property type="entry name" value="Mitochondrial import inner membrane translocase subunit tim13 like domains"/>
    <property type="match status" value="1"/>
</dbReference>
<keyword evidence="6" id="KW-0862">Zinc</keyword>
<gene>
    <name evidence="18" type="ORF">SVUK_LOCUS1431</name>
</gene>
<keyword evidence="10" id="KW-0472">Membrane</keyword>
<keyword evidence="8 15" id="KW-0811">Translocation</keyword>
<evidence type="ECO:0000256" key="16">
    <source>
        <dbReference type="SAM" id="SignalP"/>
    </source>
</evidence>
<dbReference type="GO" id="GO:0015031">
    <property type="term" value="P:protein transport"/>
    <property type="evidence" value="ECO:0007669"/>
    <property type="project" value="UniProtKB-KW"/>
</dbReference>
<evidence type="ECO:0000256" key="13">
    <source>
        <dbReference type="ARBA" id="ARBA00025311"/>
    </source>
</evidence>
<keyword evidence="4" id="KW-0479">Metal-binding</keyword>
<evidence type="ECO:0000256" key="14">
    <source>
        <dbReference type="ARBA" id="ARBA00063324"/>
    </source>
</evidence>
<evidence type="ECO:0000313" key="19">
    <source>
        <dbReference type="Proteomes" id="UP000270094"/>
    </source>
</evidence>
<dbReference type="FunFam" id="1.10.287.810:FF:000002">
    <property type="entry name" value="Mitochondrial import inner membrane translocase subunit tim10"/>
    <property type="match status" value="1"/>
</dbReference>
<evidence type="ECO:0000256" key="2">
    <source>
        <dbReference type="ARBA" id="ARBA00006720"/>
    </source>
</evidence>
<keyword evidence="19" id="KW-1185">Reference proteome</keyword>
<protein>
    <recommendedName>
        <fullName evidence="15">Mitochondrial import inner membrane translocase subunit</fullName>
    </recommendedName>
</protein>
<dbReference type="AlphaFoldDB" id="A0A3P7IEV4"/>
<accession>A0A3P7IEV4</accession>
<dbReference type="EMBL" id="UYYB01002804">
    <property type="protein sequence ID" value="VDM66433.1"/>
    <property type="molecule type" value="Genomic_DNA"/>
</dbReference>
<dbReference type="InterPro" id="IPR004217">
    <property type="entry name" value="Tim10-like"/>
</dbReference>
<evidence type="ECO:0000256" key="7">
    <source>
        <dbReference type="ARBA" id="ARBA00022927"/>
    </source>
</evidence>
<keyword evidence="3 15" id="KW-0813">Transport</keyword>
<proteinExistence type="inferred from homology"/>
<keyword evidence="7 15" id="KW-0653">Protein transport</keyword>
<dbReference type="PANTHER" id="PTHR11038:SF16">
    <property type="entry name" value="MITOCHONDRIAL IMPORT INNER MEMBRANE TRANSLOCASE SUBUNIT TIM10"/>
    <property type="match status" value="1"/>
</dbReference>
<evidence type="ECO:0000256" key="1">
    <source>
        <dbReference type="ARBA" id="ARBA00004137"/>
    </source>
</evidence>